<evidence type="ECO:0000256" key="3">
    <source>
        <dbReference type="ARBA" id="ARBA00023163"/>
    </source>
</evidence>
<keyword evidence="3" id="KW-0804">Transcription</keyword>
<dbReference type="InterPro" id="IPR036388">
    <property type="entry name" value="WH-like_DNA-bd_sf"/>
</dbReference>
<dbReference type="InterPro" id="IPR019885">
    <property type="entry name" value="Tscrpt_reg_HTH_AsnC-type_CS"/>
</dbReference>
<sequence>MDEKDMLILSELIKDSRKTLSELAEMLNMSVSSIHKRVKKLEKEGIIECYTAIVNPDVFDSVTAFLLVSAENPEKIFNNIKSIGDVVEVYKALGNFNMIVKVRSNDLDRIGEIVSKISSMQGVMMVECIVTTRRLKESVWFPDLR</sequence>
<reference evidence="5" key="1">
    <citation type="journal article" date="2020" name="mSystems">
        <title>Genome- and Community-Level Interaction Insights into Carbon Utilization and Element Cycling Functions of Hydrothermarchaeota in Hydrothermal Sediment.</title>
        <authorList>
            <person name="Zhou Z."/>
            <person name="Liu Y."/>
            <person name="Xu W."/>
            <person name="Pan J."/>
            <person name="Luo Z.H."/>
            <person name="Li M."/>
        </authorList>
    </citation>
    <scope>NUCLEOTIDE SEQUENCE [LARGE SCALE GENOMIC DNA]</scope>
    <source>
        <strain evidence="5">SpSt-87</strain>
    </source>
</reference>
<organism evidence="5">
    <name type="scientific">Archaeoglobus fulgidus</name>
    <dbReference type="NCBI Taxonomy" id="2234"/>
    <lineage>
        <taxon>Archaea</taxon>
        <taxon>Methanobacteriati</taxon>
        <taxon>Methanobacteriota</taxon>
        <taxon>Archaeoglobi</taxon>
        <taxon>Archaeoglobales</taxon>
        <taxon>Archaeoglobaceae</taxon>
        <taxon>Archaeoglobus</taxon>
    </lineage>
</organism>
<dbReference type="InterPro" id="IPR019888">
    <property type="entry name" value="Tscrpt_reg_AsnC-like"/>
</dbReference>
<protein>
    <submittedName>
        <fullName evidence="5">Lrp/AsnC family transcriptional regulator</fullName>
    </submittedName>
</protein>
<evidence type="ECO:0000256" key="1">
    <source>
        <dbReference type="ARBA" id="ARBA00023015"/>
    </source>
</evidence>
<dbReference type="CDD" id="cd00090">
    <property type="entry name" value="HTH_ARSR"/>
    <property type="match status" value="1"/>
</dbReference>
<dbReference type="Gene3D" id="1.10.10.10">
    <property type="entry name" value="Winged helix-like DNA-binding domain superfamily/Winged helix DNA-binding domain"/>
    <property type="match status" value="1"/>
</dbReference>
<dbReference type="SUPFAM" id="SSF46785">
    <property type="entry name" value="Winged helix' DNA-binding domain"/>
    <property type="match status" value="1"/>
</dbReference>
<dbReference type="PROSITE" id="PS00519">
    <property type="entry name" value="HTH_ASNC_1"/>
    <property type="match status" value="1"/>
</dbReference>
<comment type="caution">
    <text evidence="5">The sequence shown here is derived from an EMBL/GenBank/DDBJ whole genome shotgun (WGS) entry which is preliminary data.</text>
</comment>
<accession>A0A7C3M8T1</accession>
<dbReference type="Pfam" id="PF13412">
    <property type="entry name" value="HTH_24"/>
    <property type="match status" value="1"/>
</dbReference>
<evidence type="ECO:0000256" key="2">
    <source>
        <dbReference type="ARBA" id="ARBA00023125"/>
    </source>
</evidence>
<dbReference type="InterPro" id="IPR011991">
    <property type="entry name" value="ArsR-like_HTH"/>
</dbReference>
<keyword evidence="2" id="KW-0238">DNA-binding</keyword>
<proteinExistence type="predicted"/>
<evidence type="ECO:0000313" key="5">
    <source>
        <dbReference type="EMBL" id="HFW31852.1"/>
    </source>
</evidence>
<dbReference type="SMART" id="SM00344">
    <property type="entry name" value="HTH_ASNC"/>
    <property type="match status" value="1"/>
</dbReference>
<gene>
    <name evidence="5" type="ORF">ENW66_02710</name>
</gene>
<dbReference type="GO" id="GO:0005829">
    <property type="term" value="C:cytosol"/>
    <property type="evidence" value="ECO:0007669"/>
    <property type="project" value="TreeGrafter"/>
</dbReference>
<feature type="domain" description="HTH asnC-type" evidence="4">
    <location>
        <begin position="1"/>
        <end position="62"/>
    </location>
</feature>
<name>A0A7C3M8T1_ARCFL</name>
<dbReference type="PRINTS" id="PR00033">
    <property type="entry name" value="HTHASNC"/>
</dbReference>
<dbReference type="GO" id="GO:0043200">
    <property type="term" value="P:response to amino acid"/>
    <property type="evidence" value="ECO:0007669"/>
    <property type="project" value="TreeGrafter"/>
</dbReference>
<dbReference type="InterPro" id="IPR036390">
    <property type="entry name" value="WH_DNA-bd_sf"/>
</dbReference>
<dbReference type="InterPro" id="IPR011008">
    <property type="entry name" value="Dimeric_a/b-barrel"/>
</dbReference>
<evidence type="ECO:0000259" key="4">
    <source>
        <dbReference type="PROSITE" id="PS50956"/>
    </source>
</evidence>
<dbReference type="PANTHER" id="PTHR30154:SF34">
    <property type="entry name" value="TRANSCRIPTIONAL REGULATOR AZLB"/>
    <property type="match status" value="1"/>
</dbReference>
<keyword evidence="1" id="KW-0805">Transcription regulation</keyword>
<dbReference type="PANTHER" id="PTHR30154">
    <property type="entry name" value="LEUCINE-RESPONSIVE REGULATORY PROTEIN"/>
    <property type="match status" value="1"/>
</dbReference>
<dbReference type="InterPro" id="IPR019887">
    <property type="entry name" value="Tscrpt_reg_AsnC/Lrp_C"/>
</dbReference>
<dbReference type="SUPFAM" id="SSF54909">
    <property type="entry name" value="Dimeric alpha+beta barrel"/>
    <property type="match status" value="1"/>
</dbReference>
<dbReference type="Pfam" id="PF01037">
    <property type="entry name" value="AsnC_trans_reg"/>
    <property type="match status" value="1"/>
</dbReference>
<dbReference type="PROSITE" id="PS50956">
    <property type="entry name" value="HTH_ASNC_2"/>
    <property type="match status" value="1"/>
</dbReference>
<dbReference type="InterPro" id="IPR000485">
    <property type="entry name" value="AsnC-type_HTH_dom"/>
</dbReference>
<dbReference type="GO" id="GO:0043565">
    <property type="term" value="F:sequence-specific DNA binding"/>
    <property type="evidence" value="ECO:0007669"/>
    <property type="project" value="InterPro"/>
</dbReference>
<dbReference type="AlphaFoldDB" id="A0A7C3M8T1"/>
<dbReference type="Gene3D" id="3.30.70.920">
    <property type="match status" value="1"/>
</dbReference>
<dbReference type="EMBL" id="DTLB01000013">
    <property type="protein sequence ID" value="HFW31852.1"/>
    <property type="molecule type" value="Genomic_DNA"/>
</dbReference>